<organism evidence="1 2">
    <name type="scientific">Fimbriiglobus ruber</name>
    <dbReference type="NCBI Taxonomy" id="1908690"/>
    <lineage>
        <taxon>Bacteria</taxon>
        <taxon>Pseudomonadati</taxon>
        <taxon>Planctomycetota</taxon>
        <taxon>Planctomycetia</taxon>
        <taxon>Gemmatales</taxon>
        <taxon>Gemmataceae</taxon>
        <taxon>Fimbriiglobus</taxon>
    </lineage>
</organism>
<dbReference type="EMBL" id="NIDE01000004">
    <property type="protein sequence ID" value="OWK43826.1"/>
    <property type="molecule type" value="Genomic_DNA"/>
</dbReference>
<comment type="caution">
    <text evidence="1">The sequence shown here is derived from an EMBL/GenBank/DDBJ whole genome shotgun (WGS) entry which is preliminary data.</text>
</comment>
<gene>
    <name evidence="1" type="ORF">FRUB_03425</name>
</gene>
<accession>A0A225E1D8</accession>
<evidence type="ECO:0000313" key="1">
    <source>
        <dbReference type="EMBL" id="OWK43826.1"/>
    </source>
</evidence>
<keyword evidence="2" id="KW-1185">Reference proteome</keyword>
<protein>
    <submittedName>
        <fullName evidence="1">Uncharacterized protein</fullName>
    </submittedName>
</protein>
<name>A0A225E1D8_9BACT</name>
<evidence type="ECO:0000313" key="2">
    <source>
        <dbReference type="Proteomes" id="UP000214646"/>
    </source>
</evidence>
<dbReference type="AlphaFoldDB" id="A0A225E1D8"/>
<dbReference type="RefSeq" id="WP_088254628.1">
    <property type="nucleotide sequence ID" value="NZ_NIDE01000004.1"/>
</dbReference>
<proteinExistence type="predicted"/>
<dbReference type="OrthoDB" id="253123at2"/>
<dbReference type="Proteomes" id="UP000214646">
    <property type="component" value="Unassembled WGS sequence"/>
</dbReference>
<reference evidence="2" key="1">
    <citation type="submission" date="2017-06" db="EMBL/GenBank/DDBJ databases">
        <title>Genome analysis of Fimbriiglobus ruber SP5, the first member of the order Planctomycetales with confirmed chitinolytic capability.</title>
        <authorList>
            <person name="Ravin N.V."/>
            <person name="Rakitin A.L."/>
            <person name="Ivanova A.A."/>
            <person name="Beletsky A.V."/>
            <person name="Kulichevskaya I.S."/>
            <person name="Mardanov A.V."/>
            <person name="Dedysh S.N."/>
        </authorList>
    </citation>
    <scope>NUCLEOTIDE SEQUENCE [LARGE SCALE GENOMIC DNA]</scope>
    <source>
        <strain evidence="2">SP5</strain>
    </source>
</reference>
<sequence length="284" mass="31956">MTSRLSPVHVLYVLGMAATVMISAGYLRAADNPDQAKEEEARRGQQLKAMQRSAEQIILSSADDPKRTFQFRKPALLRFSNPESGTKDGAIYLWSDNGRPQAALKLYTYDNKRYAHAWLSLSESAMVADRTGTTVWSPELPGVKFRDLPDAPRPAETAAERLRQMKTMSSQFSAAYTAEHIEQKPSELRLLSQPLYRYEVSGDQGADGAIFSFVQSTAPVVLLLLETKQVRDERRWRYAFASFVNGRVTARHGGKEVFSCANDHTSRDKRLPFLHLHNQPVPPE</sequence>